<gene>
    <name evidence="2" type="ORF">SSLN_LOCUS2397</name>
</gene>
<dbReference type="AlphaFoldDB" id="A0A183SDU9"/>
<reference evidence="2 3" key="2">
    <citation type="submission" date="2018-11" db="EMBL/GenBank/DDBJ databases">
        <authorList>
            <consortium name="Pathogen Informatics"/>
        </authorList>
    </citation>
    <scope>NUCLEOTIDE SEQUENCE [LARGE SCALE GENOMIC DNA]</scope>
    <source>
        <strain evidence="2 3">NST_G2</strain>
    </source>
</reference>
<dbReference type="InterPro" id="IPR036691">
    <property type="entry name" value="Endo/exonu/phosph_ase_sf"/>
</dbReference>
<dbReference type="Gene3D" id="3.60.10.10">
    <property type="entry name" value="Endonuclease/exonuclease/phosphatase"/>
    <property type="match status" value="1"/>
</dbReference>
<feature type="region of interest" description="Disordered" evidence="1">
    <location>
        <begin position="1"/>
        <end position="39"/>
    </location>
</feature>
<accession>A0A183SDU9</accession>
<dbReference type="WBParaSite" id="SSLN_0000247101-mRNA-1">
    <property type="protein sequence ID" value="SSLN_0000247101-mRNA-1"/>
    <property type="gene ID" value="SSLN_0000247101"/>
</dbReference>
<evidence type="ECO:0000313" key="3">
    <source>
        <dbReference type="Proteomes" id="UP000275846"/>
    </source>
</evidence>
<proteinExistence type="predicted"/>
<keyword evidence="3" id="KW-1185">Reference proteome</keyword>
<dbReference type="OrthoDB" id="418748at2759"/>
<dbReference type="Proteomes" id="UP000275846">
    <property type="component" value="Unassembled WGS sequence"/>
</dbReference>
<protein>
    <submittedName>
        <fullName evidence="4">Endo/exonuclease/phosphatase domain-containing protein</fullName>
    </submittedName>
</protein>
<evidence type="ECO:0000256" key="1">
    <source>
        <dbReference type="SAM" id="MobiDB-lite"/>
    </source>
</evidence>
<reference evidence="4" key="1">
    <citation type="submission" date="2016-06" db="UniProtKB">
        <authorList>
            <consortium name="WormBaseParasite"/>
        </authorList>
    </citation>
    <scope>IDENTIFICATION</scope>
</reference>
<name>A0A183SDU9_SCHSO</name>
<evidence type="ECO:0000313" key="2">
    <source>
        <dbReference type="EMBL" id="VDL88782.1"/>
    </source>
</evidence>
<evidence type="ECO:0000313" key="4">
    <source>
        <dbReference type="WBParaSite" id="SSLN_0000247101-mRNA-1"/>
    </source>
</evidence>
<dbReference type="EMBL" id="UYSU01032240">
    <property type="protein sequence ID" value="VDL88782.1"/>
    <property type="molecule type" value="Genomic_DNA"/>
</dbReference>
<organism evidence="4">
    <name type="scientific">Schistocephalus solidus</name>
    <name type="common">Tapeworm</name>
    <dbReference type="NCBI Taxonomy" id="70667"/>
    <lineage>
        <taxon>Eukaryota</taxon>
        <taxon>Metazoa</taxon>
        <taxon>Spiralia</taxon>
        <taxon>Lophotrochozoa</taxon>
        <taxon>Platyhelminthes</taxon>
        <taxon>Cestoda</taxon>
        <taxon>Eucestoda</taxon>
        <taxon>Diphyllobothriidea</taxon>
        <taxon>Diphyllobothriidae</taxon>
        <taxon>Schistocephalus</taxon>
    </lineage>
</organism>
<dbReference type="SUPFAM" id="SSF56219">
    <property type="entry name" value="DNase I-like"/>
    <property type="match status" value="1"/>
</dbReference>
<sequence length="252" mass="27183">MLIPGGGRPMAGSPSRLPPREEQTSRPPAHLRPPPPHFTGGLLSGAAKILINQLGKLPQPPTLTGTELSPVAPRSWVLPSVHNPGNLHERRAKPGEGLRCCVCFHTRDRTACLLAEEGARKGLTSFASGRGSHIAKYAVVKIKQTTIPPSPSPSPYRRHDAGAAFAIRNDIVGRLPCLPQGINDRLMSLRLPLQGDTFATIISAYAPPRTSSDVTKDKFYEDLHALLANVPKVDKLIFVDDFNARVGTDHTA</sequence>